<dbReference type="AlphaFoldDB" id="A0A6P6MAA5"/>
<dbReference type="PANTHER" id="PTHR48207:SF3">
    <property type="entry name" value="SUCCINATE--HYDROXYMETHYLGLUTARATE COA-TRANSFERASE"/>
    <property type="match status" value="1"/>
</dbReference>
<proteinExistence type="inferred from homology"/>
<dbReference type="OrthoDB" id="5863171at2759"/>
<gene>
    <name evidence="4" type="primary">LOC113065921</name>
</gene>
<dbReference type="SUPFAM" id="SSF89796">
    <property type="entry name" value="CoA-transferase family III (CaiB/BaiF)"/>
    <property type="match status" value="1"/>
</dbReference>
<dbReference type="GeneID" id="113065921"/>
<evidence type="ECO:0000313" key="4">
    <source>
        <dbReference type="RefSeq" id="XP_026093242.1"/>
    </source>
</evidence>
<dbReference type="Proteomes" id="UP000515129">
    <property type="component" value="Chromosome 49"/>
</dbReference>
<comment type="similarity">
    <text evidence="1">Belongs to the CoA-transferase III family.</text>
</comment>
<name>A0A6P6MAA5_CARAU</name>
<dbReference type="RefSeq" id="XP_026093242.1">
    <property type="nucleotide sequence ID" value="XM_026237457.1"/>
</dbReference>
<evidence type="ECO:0000256" key="2">
    <source>
        <dbReference type="ARBA" id="ARBA00022679"/>
    </source>
</evidence>
<sequence length="159" mass="17161">MILGDLGAECLQSKYCEVVNAASMFVGEESASFLSVSRNKNIYSISIAVNLKDPKGTKLVTELAKICDVLVENCWTRKLNVMGLGYEELSKVAPQLIYCSITNHSQIPMSHKPGYDSIASAVSGLVHITGPEDGDPVRPGLAMTDQATGLFTHLLHFTS</sequence>
<dbReference type="Pfam" id="PF02515">
    <property type="entry name" value="CoA_transf_3"/>
    <property type="match status" value="1"/>
</dbReference>
<reference evidence="4" key="1">
    <citation type="submission" date="2025-08" db="UniProtKB">
        <authorList>
            <consortium name="RefSeq"/>
        </authorList>
    </citation>
    <scope>IDENTIFICATION</scope>
    <source>
        <strain evidence="4">Wakin</strain>
        <tissue evidence="4">Muscle</tissue>
    </source>
</reference>
<dbReference type="GO" id="GO:0047369">
    <property type="term" value="F:succinate-hydroxymethylglutarate CoA-transferase activity"/>
    <property type="evidence" value="ECO:0007669"/>
    <property type="project" value="TreeGrafter"/>
</dbReference>
<keyword evidence="2" id="KW-0808">Transferase</keyword>
<dbReference type="Gene3D" id="3.40.50.10540">
    <property type="entry name" value="Crotonobetainyl-coa:carnitine coa-transferase, domain 1"/>
    <property type="match status" value="1"/>
</dbReference>
<keyword evidence="3" id="KW-1185">Reference proteome</keyword>
<dbReference type="InterPro" id="IPR050483">
    <property type="entry name" value="CoA-transferase_III_domain"/>
</dbReference>
<dbReference type="InterPro" id="IPR003673">
    <property type="entry name" value="CoA-Trfase_fam_III"/>
</dbReference>
<accession>A0A6P6MAA5</accession>
<dbReference type="KEGG" id="caua:113065921"/>
<protein>
    <submittedName>
        <fullName evidence="4">Succinate--hydroxymethylglutarate CoA-transferase-like</fullName>
    </submittedName>
</protein>
<dbReference type="PANTHER" id="PTHR48207">
    <property type="entry name" value="SUCCINATE--HYDROXYMETHYLGLUTARATE COA-TRANSFERASE"/>
    <property type="match status" value="1"/>
</dbReference>
<dbReference type="GO" id="GO:0005739">
    <property type="term" value="C:mitochondrion"/>
    <property type="evidence" value="ECO:0007669"/>
    <property type="project" value="TreeGrafter"/>
</dbReference>
<evidence type="ECO:0000313" key="3">
    <source>
        <dbReference type="Proteomes" id="UP000515129"/>
    </source>
</evidence>
<evidence type="ECO:0000256" key="1">
    <source>
        <dbReference type="ARBA" id="ARBA00008383"/>
    </source>
</evidence>
<organism evidence="3 4">
    <name type="scientific">Carassius auratus</name>
    <name type="common">Goldfish</name>
    <dbReference type="NCBI Taxonomy" id="7957"/>
    <lineage>
        <taxon>Eukaryota</taxon>
        <taxon>Metazoa</taxon>
        <taxon>Chordata</taxon>
        <taxon>Craniata</taxon>
        <taxon>Vertebrata</taxon>
        <taxon>Euteleostomi</taxon>
        <taxon>Actinopterygii</taxon>
        <taxon>Neopterygii</taxon>
        <taxon>Teleostei</taxon>
        <taxon>Ostariophysi</taxon>
        <taxon>Cypriniformes</taxon>
        <taxon>Cyprinidae</taxon>
        <taxon>Cyprininae</taxon>
        <taxon>Carassius</taxon>
    </lineage>
</organism>
<dbReference type="InterPro" id="IPR023606">
    <property type="entry name" value="CoA-Trfase_III_dom_1_sf"/>
</dbReference>